<dbReference type="InterPro" id="IPR001678">
    <property type="entry name" value="MeTrfase_RsmB-F_NOP2_dom"/>
</dbReference>
<reference evidence="7 8" key="1">
    <citation type="submission" date="2018-04" db="EMBL/GenBank/DDBJ databases">
        <title>Pelagivirga bohaiensis gen. nov., sp. nov., a bacterium isolated from the Bohai Sea.</title>
        <authorList>
            <person name="Ji X."/>
        </authorList>
    </citation>
    <scope>NUCLEOTIDE SEQUENCE [LARGE SCALE GENOMIC DNA]</scope>
    <source>
        <strain evidence="7 8">BH-SD19</strain>
    </source>
</reference>
<evidence type="ECO:0000256" key="5">
    <source>
        <dbReference type="PROSITE-ProRule" id="PRU01023"/>
    </source>
</evidence>
<dbReference type="AlphaFoldDB" id="A0A2T7GAK7"/>
<dbReference type="OrthoDB" id="9810297at2"/>
<comment type="caution">
    <text evidence="5">Lacks conserved residue(s) required for the propagation of feature annotation.</text>
</comment>
<dbReference type="SUPFAM" id="SSF53335">
    <property type="entry name" value="S-adenosyl-L-methionine-dependent methyltransferases"/>
    <property type="match status" value="1"/>
</dbReference>
<evidence type="ECO:0000256" key="4">
    <source>
        <dbReference type="ARBA" id="ARBA00022884"/>
    </source>
</evidence>
<dbReference type="EMBL" id="QCYH01000001">
    <property type="protein sequence ID" value="PVA11451.1"/>
    <property type="molecule type" value="Genomic_DNA"/>
</dbReference>
<dbReference type="GO" id="GO:0003723">
    <property type="term" value="F:RNA binding"/>
    <property type="evidence" value="ECO:0007669"/>
    <property type="project" value="UniProtKB-UniRule"/>
</dbReference>
<dbReference type="PANTHER" id="PTHR22807">
    <property type="entry name" value="NOP2 YEAST -RELATED NOL1/NOP2/FMU SUN DOMAIN-CONTAINING"/>
    <property type="match status" value="1"/>
</dbReference>
<feature type="active site" description="Nucleophile" evidence="5">
    <location>
        <position position="341"/>
    </location>
</feature>
<dbReference type="InterPro" id="IPR049560">
    <property type="entry name" value="MeTrfase_RsmB-F_NOP2_cat"/>
</dbReference>
<gene>
    <name evidence="7" type="ORF">DC366_00225</name>
</gene>
<dbReference type="RefSeq" id="WP_108690196.1">
    <property type="nucleotide sequence ID" value="NZ_QCYH01000001.1"/>
</dbReference>
<evidence type="ECO:0000313" key="7">
    <source>
        <dbReference type="EMBL" id="PVA11451.1"/>
    </source>
</evidence>
<feature type="binding site" evidence="5">
    <location>
        <position position="248"/>
    </location>
    <ligand>
        <name>S-adenosyl-L-methionine</name>
        <dbReference type="ChEBI" id="CHEBI:59789"/>
    </ligand>
</feature>
<dbReference type="GO" id="GO:0008173">
    <property type="term" value="F:RNA methyltransferase activity"/>
    <property type="evidence" value="ECO:0007669"/>
    <property type="project" value="InterPro"/>
</dbReference>
<dbReference type="Gene3D" id="3.40.50.150">
    <property type="entry name" value="Vaccinia Virus protein VP39"/>
    <property type="match status" value="1"/>
</dbReference>
<dbReference type="PRINTS" id="PR02008">
    <property type="entry name" value="RCMTFAMILY"/>
</dbReference>
<comment type="similarity">
    <text evidence="5">Belongs to the class I-like SAM-binding methyltransferase superfamily. RsmB/NOP family.</text>
</comment>
<dbReference type="Pfam" id="PF22458">
    <property type="entry name" value="RsmF-B_ferredox"/>
    <property type="match status" value="1"/>
</dbReference>
<dbReference type="CDD" id="cd02440">
    <property type="entry name" value="AdoMet_MTases"/>
    <property type="match status" value="1"/>
</dbReference>
<dbReference type="InterPro" id="IPR023267">
    <property type="entry name" value="RCMT"/>
</dbReference>
<keyword evidence="1 5" id="KW-0489">Methyltransferase</keyword>
<dbReference type="Pfam" id="PF01189">
    <property type="entry name" value="Methyltr_RsmB-F"/>
    <property type="match status" value="1"/>
</dbReference>
<evidence type="ECO:0000313" key="8">
    <source>
        <dbReference type="Proteomes" id="UP000244446"/>
    </source>
</evidence>
<dbReference type="InterPro" id="IPR029063">
    <property type="entry name" value="SAM-dependent_MTases_sf"/>
</dbReference>
<comment type="caution">
    <text evidence="7">The sequence shown here is derived from an EMBL/GenBank/DDBJ whole genome shotgun (WGS) entry which is preliminary data.</text>
</comment>
<organism evidence="7 8">
    <name type="scientific">Pelagivirga sediminicola</name>
    <dbReference type="NCBI Taxonomy" id="2170575"/>
    <lineage>
        <taxon>Bacteria</taxon>
        <taxon>Pseudomonadati</taxon>
        <taxon>Pseudomonadota</taxon>
        <taxon>Alphaproteobacteria</taxon>
        <taxon>Rhodobacterales</taxon>
        <taxon>Paracoccaceae</taxon>
        <taxon>Pelagivirga</taxon>
    </lineage>
</organism>
<dbReference type="Proteomes" id="UP000244446">
    <property type="component" value="Unassembled WGS sequence"/>
</dbReference>
<keyword evidence="8" id="KW-1185">Reference proteome</keyword>
<dbReference type="Gene3D" id="3.30.70.1170">
    <property type="entry name" value="Sun protein, domain 3"/>
    <property type="match status" value="1"/>
</dbReference>
<dbReference type="InterPro" id="IPR054728">
    <property type="entry name" value="RsmB-like_ferredoxin"/>
</dbReference>
<name>A0A2T7GAK7_9RHOB</name>
<evidence type="ECO:0000259" key="6">
    <source>
        <dbReference type="PROSITE" id="PS51686"/>
    </source>
</evidence>
<keyword evidence="3 5" id="KW-0949">S-adenosyl-L-methionine</keyword>
<keyword evidence="4 5" id="KW-0694">RNA-binding</keyword>
<accession>A0A2T7GAK7</accession>
<protein>
    <submittedName>
        <fullName evidence="7">SAM-dependent methyltransferase</fullName>
    </submittedName>
</protein>
<evidence type="ECO:0000256" key="3">
    <source>
        <dbReference type="ARBA" id="ARBA00022691"/>
    </source>
</evidence>
<feature type="domain" description="SAM-dependent MTase RsmB/NOP-type" evidence="6">
    <location>
        <begin position="135"/>
        <end position="387"/>
    </location>
</feature>
<proteinExistence type="inferred from homology"/>
<evidence type="ECO:0000256" key="2">
    <source>
        <dbReference type="ARBA" id="ARBA00022679"/>
    </source>
</evidence>
<sequence>MTPGARVLAAIEVLDLIAAGTVAEKALIGWARRSRFAGSGDRAAVRDHVFQALRCWRSYAVLGGAETGRARMIGALRAAGDDPAALFTGEGYAPAPLSADERAAGAQPTGADACDMPDWLLAEFHASLGPSAEQTVMALRERAPVMLRVNRRKADVTGAIDALAHERIISASHPVAETALTVSEGARRVAQSRAYHDGLVELQDGSSQAAMDGIDLSGAKTILDYCAGGGGKALALAARSDARIFAHDIDPGRMQDLPERAARAGVRIEPLNTLPSPDKHLFDIVLCDAPCSGSGTWRRTPEAKWSLTPARLSELTEIQAQILTEAAPLVAPGGQLIYATCSVLAAENEAQIDAFLAATPGWVRRKTHRFDVTDGGDGFFVAHLGRD</sequence>
<dbReference type="GO" id="GO:0001510">
    <property type="term" value="P:RNA methylation"/>
    <property type="evidence" value="ECO:0007669"/>
    <property type="project" value="InterPro"/>
</dbReference>
<feature type="binding site" evidence="5">
    <location>
        <position position="288"/>
    </location>
    <ligand>
        <name>S-adenosyl-L-methionine</name>
        <dbReference type="ChEBI" id="CHEBI:59789"/>
    </ligand>
</feature>
<evidence type="ECO:0000256" key="1">
    <source>
        <dbReference type="ARBA" id="ARBA00022603"/>
    </source>
</evidence>
<dbReference type="PROSITE" id="PS51686">
    <property type="entry name" value="SAM_MT_RSMB_NOP"/>
    <property type="match status" value="1"/>
</dbReference>
<keyword evidence="2 5" id="KW-0808">Transferase</keyword>
<dbReference type="PANTHER" id="PTHR22807:SF53">
    <property type="entry name" value="RIBOSOMAL RNA SMALL SUBUNIT METHYLTRANSFERASE B-RELATED"/>
    <property type="match status" value="1"/>
</dbReference>